<evidence type="ECO:0000313" key="3">
    <source>
        <dbReference type="Proteomes" id="UP001194468"/>
    </source>
</evidence>
<evidence type="ECO:0000313" key="2">
    <source>
        <dbReference type="EMBL" id="KAF8424785.1"/>
    </source>
</evidence>
<dbReference type="AlphaFoldDB" id="A0AAD4BEV5"/>
<dbReference type="Proteomes" id="UP001194468">
    <property type="component" value="Unassembled WGS sequence"/>
</dbReference>
<reference evidence="2" key="1">
    <citation type="submission" date="2019-10" db="EMBL/GenBank/DDBJ databases">
        <authorList>
            <consortium name="DOE Joint Genome Institute"/>
            <person name="Kuo A."/>
            <person name="Miyauchi S."/>
            <person name="Kiss E."/>
            <person name="Drula E."/>
            <person name="Kohler A."/>
            <person name="Sanchez-Garcia M."/>
            <person name="Andreopoulos B."/>
            <person name="Barry K.W."/>
            <person name="Bonito G."/>
            <person name="Buee M."/>
            <person name="Carver A."/>
            <person name="Chen C."/>
            <person name="Cichocki N."/>
            <person name="Clum A."/>
            <person name="Culley D."/>
            <person name="Crous P.W."/>
            <person name="Fauchery L."/>
            <person name="Girlanda M."/>
            <person name="Hayes R."/>
            <person name="Keri Z."/>
            <person name="LaButti K."/>
            <person name="Lipzen A."/>
            <person name="Lombard V."/>
            <person name="Magnuson J."/>
            <person name="Maillard F."/>
            <person name="Morin E."/>
            <person name="Murat C."/>
            <person name="Nolan M."/>
            <person name="Ohm R."/>
            <person name="Pangilinan J."/>
            <person name="Pereira M."/>
            <person name="Perotto S."/>
            <person name="Peter M."/>
            <person name="Riley R."/>
            <person name="Sitrit Y."/>
            <person name="Stielow B."/>
            <person name="Szollosi G."/>
            <person name="Zifcakova L."/>
            <person name="Stursova M."/>
            <person name="Spatafora J.W."/>
            <person name="Tedersoo L."/>
            <person name="Vaario L.-M."/>
            <person name="Yamada A."/>
            <person name="Yan M."/>
            <person name="Wang P."/>
            <person name="Xu J."/>
            <person name="Bruns T."/>
            <person name="Baldrian P."/>
            <person name="Vilgalys R."/>
            <person name="Henrissat B."/>
            <person name="Grigoriev I.V."/>
            <person name="Hibbett D."/>
            <person name="Nagy L.G."/>
            <person name="Martin F.M."/>
        </authorList>
    </citation>
    <scope>NUCLEOTIDE SEQUENCE</scope>
    <source>
        <strain evidence="2">BED1</strain>
    </source>
</reference>
<name>A0AAD4BEV5_BOLED</name>
<evidence type="ECO:0008006" key="4">
    <source>
        <dbReference type="Google" id="ProtNLM"/>
    </source>
</evidence>
<organism evidence="2 3">
    <name type="scientific">Boletus edulis BED1</name>
    <dbReference type="NCBI Taxonomy" id="1328754"/>
    <lineage>
        <taxon>Eukaryota</taxon>
        <taxon>Fungi</taxon>
        <taxon>Dikarya</taxon>
        <taxon>Basidiomycota</taxon>
        <taxon>Agaricomycotina</taxon>
        <taxon>Agaricomycetes</taxon>
        <taxon>Agaricomycetidae</taxon>
        <taxon>Boletales</taxon>
        <taxon>Boletineae</taxon>
        <taxon>Boletaceae</taxon>
        <taxon>Boletoideae</taxon>
        <taxon>Boletus</taxon>
    </lineage>
</organism>
<proteinExistence type="predicted"/>
<comment type="caution">
    <text evidence="2">The sequence shown here is derived from an EMBL/GenBank/DDBJ whole genome shotgun (WGS) entry which is preliminary data.</text>
</comment>
<dbReference type="EMBL" id="WHUW01000101">
    <property type="protein sequence ID" value="KAF8424785.1"/>
    <property type="molecule type" value="Genomic_DNA"/>
</dbReference>
<sequence>MRSTVLSSMATLRLFSASSTMNLGGPCTRDNYAAYAKHTKSISGQSVWSLVSDKRGENECRTNNVHDESIGRVTSRITPESRASTL</sequence>
<feature type="chain" id="PRO_5042217137" description="Secreted protein" evidence="1">
    <location>
        <begin position="18"/>
        <end position="86"/>
    </location>
</feature>
<accession>A0AAD4BEV5</accession>
<gene>
    <name evidence="2" type="ORF">L210DRAFT_3567993</name>
</gene>
<keyword evidence="3" id="KW-1185">Reference proteome</keyword>
<feature type="signal peptide" evidence="1">
    <location>
        <begin position="1"/>
        <end position="17"/>
    </location>
</feature>
<evidence type="ECO:0000256" key="1">
    <source>
        <dbReference type="SAM" id="SignalP"/>
    </source>
</evidence>
<protein>
    <recommendedName>
        <fullName evidence="4">Secreted protein</fullName>
    </recommendedName>
</protein>
<keyword evidence="1" id="KW-0732">Signal</keyword>
<reference evidence="2" key="2">
    <citation type="journal article" date="2020" name="Nat. Commun.">
        <title>Large-scale genome sequencing of mycorrhizal fungi provides insights into the early evolution of symbiotic traits.</title>
        <authorList>
            <person name="Miyauchi S."/>
            <person name="Kiss E."/>
            <person name="Kuo A."/>
            <person name="Drula E."/>
            <person name="Kohler A."/>
            <person name="Sanchez-Garcia M."/>
            <person name="Morin E."/>
            <person name="Andreopoulos B."/>
            <person name="Barry K.W."/>
            <person name="Bonito G."/>
            <person name="Buee M."/>
            <person name="Carver A."/>
            <person name="Chen C."/>
            <person name="Cichocki N."/>
            <person name="Clum A."/>
            <person name="Culley D."/>
            <person name="Crous P.W."/>
            <person name="Fauchery L."/>
            <person name="Girlanda M."/>
            <person name="Hayes R.D."/>
            <person name="Keri Z."/>
            <person name="LaButti K."/>
            <person name="Lipzen A."/>
            <person name="Lombard V."/>
            <person name="Magnuson J."/>
            <person name="Maillard F."/>
            <person name="Murat C."/>
            <person name="Nolan M."/>
            <person name="Ohm R.A."/>
            <person name="Pangilinan J."/>
            <person name="Pereira M.F."/>
            <person name="Perotto S."/>
            <person name="Peter M."/>
            <person name="Pfister S."/>
            <person name="Riley R."/>
            <person name="Sitrit Y."/>
            <person name="Stielow J.B."/>
            <person name="Szollosi G."/>
            <person name="Zifcakova L."/>
            <person name="Stursova M."/>
            <person name="Spatafora J.W."/>
            <person name="Tedersoo L."/>
            <person name="Vaario L.M."/>
            <person name="Yamada A."/>
            <person name="Yan M."/>
            <person name="Wang P."/>
            <person name="Xu J."/>
            <person name="Bruns T."/>
            <person name="Baldrian P."/>
            <person name="Vilgalys R."/>
            <person name="Dunand C."/>
            <person name="Henrissat B."/>
            <person name="Grigoriev I.V."/>
            <person name="Hibbett D."/>
            <person name="Nagy L.G."/>
            <person name="Martin F.M."/>
        </authorList>
    </citation>
    <scope>NUCLEOTIDE SEQUENCE</scope>
    <source>
        <strain evidence="2">BED1</strain>
    </source>
</reference>